<dbReference type="GO" id="GO:0016020">
    <property type="term" value="C:membrane"/>
    <property type="evidence" value="ECO:0007669"/>
    <property type="project" value="UniProtKB-SubCell"/>
</dbReference>
<dbReference type="GO" id="GO:0020037">
    <property type="term" value="F:heme binding"/>
    <property type="evidence" value="ECO:0007669"/>
    <property type="project" value="InterPro"/>
</dbReference>
<evidence type="ECO:0000256" key="10">
    <source>
        <dbReference type="ARBA" id="ARBA00023136"/>
    </source>
</evidence>
<keyword evidence="6" id="KW-1133">Transmembrane helix</keyword>
<name>A0A8R7QTD3_TRIUA</name>
<dbReference type="Gramene" id="TuG1812G0600004049.01.T02">
    <property type="protein sequence ID" value="TuG1812G0600004049.01.T02"/>
    <property type="gene ID" value="TuG1812G0600004049.01"/>
</dbReference>
<dbReference type="Proteomes" id="UP000015106">
    <property type="component" value="Chromosome 6"/>
</dbReference>
<keyword evidence="9" id="KW-0503">Monooxygenase</keyword>
<evidence type="ECO:0000256" key="6">
    <source>
        <dbReference type="ARBA" id="ARBA00022989"/>
    </source>
</evidence>
<reference evidence="11" key="3">
    <citation type="submission" date="2022-06" db="UniProtKB">
        <authorList>
            <consortium name="EnsemblPlants"/>
        </authorList>
    </citation>
    <scope>IDENTIFICATION</scope>
</reference>
<gene>
    <name evidence="11" type="primary">LOC125525061</name>
</gene>
<evidence type="ECO:0000256" key="2">
    <source>
        <dbReference type="ARBA" id="ARBA00010617"/>
    </source>
</evidence>
<evidence type="ECO:0008006" key="13">
    <source>
        <dbReference type="Google" id="ProtNLM"/>
    </source>
</evidence>
<keyword evidence="7" id="KW-0560">Oxidoreductase</keyword>
<sequence>MGAPEWWWSTWRGLAVAATAACLLLHVAARVADALWWRPRRLEAHFARQGVRGPPYRFLVGCVREMVALMADATAKPMSPPTSHNALPRVLAFYHYWRKIYGPTFLIWFGPTPRLTVADPELVREIFLTRADAFDRYEAHPIVRQLEGDGLVSLHGDKWALHRRVLAPAFYPDNLNRLVPHVGRSVAALAERWRAMARASGGEVEVDVAEWFQAVAEEAITRATFGRSYASGRVVFRMQGRLMAFASEAFRKVLVPGYRYVKYHINPNRNQSPLRDSPLTPPCFCTHVMCAPSIQSICRFLPTKKNRMSWALDREIRRGLVQLIGRRSDAAEDHEAAAKDKGNSGGGFRDLLGLMINARDKRSQPMPVEEMVEECKTFFFAGKQTTTNLLTWATVLLAMHPDWQDRARQEVLAVCGPGELPTKEQLHKLKTVGMILNETLRLYPPAVATIRRAKVDVALGDLAIPRDTELLIPIMAIHHDPGLWGPDAA</sequence>
<keyword evidence="4" id="KW-0812">Transmembrane</keyword>
<keyword evidence="8" id="KW-0408">Iron</keyword>
<evidence type="ECO:0000256" key="4">
    <source>
        <dbReference type="ARBA" id="ARBA00022692"/>
    </source>
</evidence>
<keyword evidence="12" id="KW-1185">Reference proteome</keyword>
<dbReference type="PRINTS" id="PR00385">
    <property type="entry name" value="P450"/>
</dbReference>
<evidence type="ECO:0000256" key="8">
    <source>
        <dbReference type="ARBA" id="ARBA00023004"/>
    </source>
</evidence>
<keyword evidence="3" id="KW-0349">Heme</keyword>
<dbReference type="GO" id="GO:0016705">
    <property type="term" value="F:oxidoreductase activity, acting on paired donors, with incorporation or reduction of molecular oxygen"/>
    <property type="evidence" value="ECO:0007669"/>
    <property type="project" value="InterPro"/>
</dbReference>
<proteinExistence type="inferred from homology"/>
<dbReference type="PANTHER" id="PTHR24282:SF43">
    <property type="entry name" value="CYTOCHROME P450 734A4"/>
    <property type="match status" value="1"/>
</dbReference>
<evidence type="ECO:0000256" key="3">
    <source>
        <dbReference type="ARBA" id="ARBA00022617"/>
    </source>
</evidence>
<reference evidence="11" key="2">
    <citation type="submission" date="2018-03" db="EMBL/GenBank/DDBJ databases">
        <title>The Triticum urartu genome reveals the dynamic nature of wheat genome evolution.</title>
        <authorList>
            <person name="Ling H."/>
            <person name="Ma B."/>
            <person name="Shi X."/>
            <person name="Liu H."/>
            <person name="Dong L."/>
            <person name="Sun H."/>
            <person name="Cao Y."/>
            <person name="Gao Q."/>
            <person name="Zheng S."/>
            <person name="Li Y."/>
            <person name="Yu Y."/>
            <person name="Du H."/>
            <person name="Qi M."/>
            <person name="Li Y."/>
            <person name="Yu H."/>
            <person name="Cui Y."/>
            <person name="Wang N."/>
            <person name="Chen C."/>
            <person name="Wu H."/>
            <person name="Zhao Y."/>
            <person name="Zhang J."/>
            <person name="Li Y."/>
            <person name="Zhou W."/>
            <person name="Zhang B."/>
            <person name="Hu W."/>
            <person name="Eijk M."/>
            <person name="Tang J."/>
            <person name="Witsenboer H."/>
            <person name="Zhao S."/>
            <person name="Li Z."/>
            <person name="Zhang A."/>
            <person name="Wang D."/>
            <person name="Liang C."/>
        </authorList>
    </citation>
    <scope>NUCLEOTIDE SEQUENCE [LARGE SCALE GENOMIC DNA]</scope>
    <source>
        <strain evidence="11">cv. G1812</strain>
    </source>
</reference>
<organism evidence="11 12">
    <name type="scientific">Triticum urartu</name>
    <name type="common">Red wild einkorn</name>
    <name type="synonym">Crithodium urartu</name>
    <dbReference type="NCBI Taxonomy" id="4572"/>
    <lineage>
        <taxon>Eukaryota</taxon>
        <taxon>Viridiplantae</taxon>
        <taxon>Streptophyta</taxon>
        <taxon>Embryophyta</taxon>
        <taxon>Tracheophyta</taxon>
        <taxon>Spermatophyta</taxon>
        <taxon>Magnoliopsida</taxon>
        <taxon>Liliopsida</taxon>
        <taxon>Poales</taxon>
        <taxon>Poaceae</taxon>
        <taxon>BOP clade</taxon>
        <taxon>Pooideae</taxon>
        <taxon>Triticodae</taxon>
        <taxon>Triticeae</taxon>
        <taxon>Triticinae</taxon>
        <taxon>Triticum</taxon>
    </lineage>
</organism>
<keyword evidence="5" id="KW-0479">Metal-binding</keyword>
<dbReference type="InterPro" id="IPR002401">
    <property type="entry name" value="Cyt_P450_E_grp-I"/>
</dbReference>
<dbReference type="InterPro" id="IPR036396">
    <property type="entry name" value="Cyt_P450_sf"/>
</dbReference>
<dbReference type="InterPro" id="IPR001128">
    <property type="entry name" value="Cyt_P450"/>
</dbReference>
<evidence type="ECO:0000256" key="9">
    <source>
        <dbReference type="ARBA" id="ARBA00023033"/>
    </source>
</evidence>
<dbReference type="Gene3D" id="1.10.630.10">
    <property type="entry name" value="Cytochrome P450"/>
    <property type="match status" value="1"/>
</dbReference>
<evidence type="ECO:0000256" key="7">
    <source>
        <dbReference type="ARBA" id="ARBA00023002"/>
    </source>
</evidence>
<dbReference type="EnsemblPlants" id="TuG1812G0600004049.01.T02">
    <property type="protein sequence ID" value="TuG1812G0600004049.01.T02"/>
    <property type="gene ID" value="TuG1812G0600004049.01"/>
</dbReference>
<dbReference type="SUPFAM" id="SSF48264">
    <property type="entry name" value="Cytochrome P450"/>
    <property type="match status" value="1"/>
</dbReference>
<accession>A0A8R7QTD3</accession>
<evidence type="ECO:0000256" key="5">
    <source>
        <dbReference type="ARBA" id="ARBA00022723"/>
    </source>
</evidence>
<dbReference type="PANTHER" id="PTHR24282">
    <property type="entry name" value="CYTOCHROME P450 FAMILY MEMBER"/>
    <property type="match status" value="1"/>
</dbReference>
<dbReference type="InterPro" id="IPR050665">
    <property type="entry name" value="Cytochrome_P450_Monooxygen"/>
</dbReference>
<dbReference type="Pfam" id="PF00067">
    <property type="entry name" value="p450"/>
    <property type="match status" value="2"/>
</dbReference>
<dbReference type="GO" id="GO:0010268">
    <property type="term" value="P:brassinosteroid homeostasis"/>
    <property type="evidence" value="ECO:0007669"/>
    <property type="project" value="TreeGrafter"/>
</dbReference>
<protein>
    <recommendedName>
        <fullName evidence="13">Secologanin synthase</fullName>
    </recommendedName>
</protein>
<dbReference type="GO" id="GO:0016131">
    <property type="term" value="P:brassinosteroid metabolic process"/>
    <property type="evidence" value="ECO:0007669"/>
    <property type="project" value="TreeGrafter"/>
</dbReference>
<dbReference type="AlphaFoldDB" id="A0A8R7QTD3"/>
<evidence type="ECO:0000256" key="1">
    <source>
        <dbReference type="ARBA" id="ARBA00004370"/>
    </source>
</evidence>
<reference evidence="12" key="1">
    <citation type="journal article" date="2013" name="Nature">
        <title>Draft genome of the wheat A-genome progenitor Triticum urartu.</title>
        <authorList>
            <person name="Ling H.Q."/>
            <person name="Zhao S."/>
            <person name="Liu D."/>
            <person name="Wang J."/>
            <person name="Sun H."/>
            <person name="Zhang C."/>
            <person name="Fan H."/>
            <person name="Li D."/>
            <person name="Dong L."/>
            <person name="Tao Y."/>
            <person name="Gao C."/>
            <person name="Wu H."/>
            <person name="Li Y."/>
            <person name="Cui Y."/>
            <person name="Guo X."/>
            <person name="Zheng S."/>
            <person name="Wang B."/>
            <person name="Yu K."/>
            <person name="Liang Q."/>
            <person name="Yang W."/>
            <person name="Lou X."/>
            <person name="Chen J."/>
            <person name="Feng M."/>
            <person name="Jian J."/>
            <person name="Zhang X."/>
            <person name="Luo G."/>
            <person name="Jiang Y."/>
            <person name="Liu J."/>
            <person name="Wang Z."/>
            <person name="Sha Y."/>
            <person name="Zhang B."/>
            <person name="Wu H."/>
            <person name="Tang D."/>
            <person name="Shen Q."/>
            <person name="Xue P."/>
            <person name="Zou S."/>
            <person name="Wang X."/>
            <person name="Liu X."/>
            <person name="Wang F."/>
            <person name="Yang Y."/>
            <person name="An X."/>
            <person name="Dong Z."/>
            <person name="Zhang K."/>
            <person name="Zhang X."/>
            <person name="Luo M.C."/>
            <person name="Dvorak J."/>
            <person name="Tong Y."/>
            <person name="Wang J."/>
            <person name="Yang H."/>
            <person name="Li Z."/>
            <person name="Wang D."/>
            <person name="Zhang A."/>
            <person name="Wang J."/>
        </authorList>
    </citation>
    <scope>NUCLEOTIDE SEQUENCE</scope>
    <source>
        <strain evidence="12">cv. G1812</strain>
    </source>
</reference>
<evidence type="ECO:0000313" key="12">
    <source>
        <dbReference type="Proteomes" id="UP000015106"/>
    </source>
</evidence>
<comment type="similarity">
    <text evidence="2">Belongs to the cytochrome P450 family.</text>
</comment>
<keyword evidence="10" id="KW-0472">Membrane</keyword>
<comment type="subcellular location">
    <subcellularLocation>
        <location evidence="1">Membrane</location>
    </subcellularLocation>
</comment>
<dbReference type="PRINTS" id="PR00463">
    <property type="entry name" value="EP450I"/>
</dbReference>
<evidence type="ECO:0000313" key="11">
    <source>
        <dbReference type="EnsemblPlants" id="TuG1812G0600004049.01.T02"/>
    </source>
</evidence>
<dbReference type="GO" id="GO:0005506">
    <property type="term" value="F:iron ion binding"/>
    <property type="evidence" value="ECO:0007669"/>
    <property type="project" value="InterPro"/>
</dbReference>
<dbReference type="GO" id="GO:0004497">
    <property type="term" value="F:monooxygenase activity"/>
    <property type="evidence" value="ECO:0007669"/>
    <property type="project" value="UniProtKB-KW"/>
</dbReference>